<dbReference type="Proteomes" id="UP000321424">
    <property type="component" value="Unassembled WGS sequence"/>
</dbReference>
<dbReference type="EMBL" id="BJXA01000060">
    <property type="protein sequence ID" value="GEM41999.1"/>
    <property type="molecule type" value="Genomic_DNA"/>
</dbReference>
<comment type="caution">
    <text evidence="1">The sequence shown here is derived from an EMBL/GenBank/DDBJ whole genome shotgun (WGS) entry which is preliminary data.</text>
</comment>
<reference evidence="1 2" key="1">
    <citation type="submission" date="2019-07" db="EMBL/GenBank/DDBJ databases">
        <title>Whole genome shotgun sequence of Nocardia ninae NBRC 108245.</title>
        <authorList>
            <person name="Hosoyama A."/>
            <person name="Uohara A."/>
            <person name="Ohji S."/>
            <person name="Ichikawa N."/>
        </authorList>
    </citation>
    <scope>NUCLEOTIDE SEQUENCE [LARGE SCALE GENOMIC DNA]</scope>
    <source>
        <strain evidence="1 2">NBRC 108245</strain>
    </source>
</reference>
<evidence type="ECO:0000313" key="2">
    <source>
        <dbReference type="Proteomes" id="UP000321424"/>
    </source>
</evidence>
<sequence length="239" mass="26919">MGLEDDDDCQGACPLTSCHLDPFEMQDIRAVWSVFRSHETHPECCRHRKASMTELARLGLVDSATIRRTRAEQHAPIAYEARAAALRKFNPVKMARARGHVPEYVISAPDEPRENIKTTRLRTQKFRHTVRQRFPYTLAEVSFDDHDVMPWQALITAPPLPTVGISLTNNGFHAYIDPATDTTAAFITAWYARTFPAPGMTLYHLDTDTTIPLTPNIAGMSILAELTTARERATDRCNQ</sequence>
<name>A0A511MN19_9NOCA</name>
<organism evidence="1 2">
    <name type="scientific">Nocardia ninae NBRC 108245</name>
    <dbReference type="NCBI Taxonomy" id="1210091"/>
    <lineage>
        <taxon>Bacteria</taxon>
        <taxon>Bacillati</taxon>
        <taxon>Actinomycetota</taxon>
        <taxon>Actinomycetes</taxon>
        <taxon>Mycobacteriales</taxon>
        <taxon>Nocardiaceae</taxon>
        <taxon>Nocardia</taxon>
    </lineage>
</organism>
<accession>A0A511MN19</accession>
<dbReference type="AlphaFoldDB" id="A0A511MN19"/>
<keyword evidence="2" id="KW-1185">Reference proteome</keyword>
<gene>
    <name evidence="1" type="ORF">NN4_65180</name>
</gene>
<proteinExistence type="predicted"/>
<protein>
    <submittedName>
        <fullName evidence="1">Uncharacterized protein</fullName>
    </submittedName>
</protein>
<evidence type="ECO:0000313" key="1">
    <source>
        <dbReference type="EMBL" id="GEM41999.1"/>
    </source>
</evidence>